<dbReference type="AlphaFoldDB" id="A0A5B9MBC4"/>
<evidence type="ECO:0000256" key="1">
    <source>
        <dbReference type="ARBA" id="ARBA00022729"/>
    </source>
</evidence>
<evidence type="ECO:0000259" key="4">
    <source>
        <dbReference type="SMART" id="SM00560"/>
    </source>
</evidence>
<keyword evidence="6" id="KW-1185">Reference proteome</keyword>
<accession>A0A5B9MBC4</accession>
<dbReference type="SMART" id="SM00560">
    <property type="entry name" value="LamGL"/>
    <property type="match status" value="1"/>
</dbReference>
<reference evidence="5 6" key="1">
    <citation type="submission" date="2019-02" db="EMBL/GenBank/DDBJ databases">
        <title>Planctomycetal bacteria perform biofilm scaping via a novel small molecule.</title>
        <authorList>
            <person name="Jeske O."/>
            <person name="Boedeker C."/>
            <person name="Wiegand S."/>
            <person name="Breitling P."/>
            <person name="Kallscheuer N."/>
            <person name="Jogler M."/>
            <person name="Rohde M."/>
            <person name="Petersen J."/>
            <person name="Medema M.H."/>
            <person name="Surup F."/>
            <person name="Jogler C."/>
        </authorList>
    </citation>
    <scope>NUCLEOTIDE SEQUENCE [LARGE SCALE GENOMIC DNA]</scope>
    <source>
        <strain evidence="5 6">Mal15</strain>
    </source>
</reference>
<dbReference type="Pfam" id="PF04773">
    <property type="entry name" value="FecR"/>
    <property type="match status" value="1"/>
</dbReference>
<name>A0A5B9MBC4_9BACT</name>
<dbReference type="Gene3D" id="2.60.120.200">
    <property type="match status" value="1"/>
</dbReference>
<sequence>MDDHLRNLIFQALDQTISDDDFERLQDALEQHEDVRIEYLRSVGLYESLTEIAAESDELVDRDRSTREAPAQGTSAPTRGVGLDDPAAWGWQRWAIAASILLLASGAAYWFGRINDPSDPIAVDLRPQQVVQPEQVDEPAESLLAGHATLSRSVDLRWSNGSVMYREGDVLPNGRLRFDAGVAEIDFFCGATLIVDGPAELDVESDWSVRVIRGRLRASVPPAARGFIVKAADSEIIDLGTEFAVEVSPDRARVEVIDGEVELRGGRNHGDHLVTGQRQWLKGSQSDSESLEGLSTVRDLQRRREDAQAQQFQQWKTHSQQLSEDPRLIAYYPIAQSQSDRFIPNRAATGSQRDGILVGPVTPADGRFGPASTGLEFDRPGARVRTRIDGEFAAFTFACWVRIDSLEHRYNSLFMGDGYENGEPHWQIHEDGRMMFSIMVDDTPGSGLGPAEDARLHRIYYTDPIWDVSKSGKWLHLAAVYDPQGRQVNQFVNGEQVSSEPIVDQFHVQTLRIGTAEIGNWGQPLRDSPWFAVRNLNGAIDELAIFDVALTPHDIQSLYEQGKPLGY</sequence>
<dbReference type="GO" id="GO:0016989">
    <property type="term" value="F:sigma factor antagonist activity"/>
    <property type="evidence" value="ECO:0007669"/>
    <property type="project" value="TreeGrafter"/>
</dbReference>
<evidence type="ECO:0000313" key="6">
    <source>
        <dbReference type="Proteomes" id="UP000321353"/>
    </source>
</evidence>
<feature type="domain" description="LamG-like jellyroll fold" evidence="4">
    <location>
        <begin position="393"/>
        <end position="553"/>
    </location>
</feature>
<dbReference type="InterPro" id="IPR012373">
    <property type="entry name" value="Ferrdict_sens_TM"/>
</dbReference>
<keyword evidence="1" id="KW-0732">Signal</keyword>
<dbReference type="PANTHER" id="PTHR30273:SF2">
    <property type="entry name" value="PROTEIN FECR"/>
    <property type="match status" value="1"/>
</dbReference>
<dbReference type="InterPro" id="IPR006860">
    <property type="entry name" value="FecR"/>
</dbReference>
<dbReference type="EMBL" id="CP036264">
    <property type="protein sequence ID" value="QEF97546.1"/>
    <property type="molecule type" value="Genomic_DNA"/>
</dbReference>
<dbReference type="InterPro" id="IPR006558">
    <property type="entry name" value="LamG-like"/>
</dbReference>
<dbReference type="Gene3D" id="2.60.120.1440">
    <property type="match status" value="1"/>
</dbReference>
<dbReference type="PANTHER" id="PTHR30273">
    <property type="entry name" value="PERIPLASMIC SIGNAL SENSOR AND SIGMA FACTOR ACTIVATOR FECR-RELATED"/>
    <property type="match status" value="1"/>
</dbReference>
<dbReference type="KEGG" id="smam:Mal15_15860"/>
<organism evidence="5 6">
    <name type="scientific">Stieleria maiorica</name>
    <dbReference type="NCBI Taxonomy" id="2795974"/>
    <lineage>
        <taxon>Bacteria</taxon>
        <taxon>Pseudomonadati</taxon>
        <taxon>Planctomycetota</taxon>
        <taxon>Planctomycetia</taxon>
        <taxon>Pirellulales</taxon>
        <taxon>Pirellulaceae</taxon>
        <taxon>Stieleria</taxon>
    </lineage>
</organism>
<dbReference type="Pfam" id="PF13385">
    <property type="entry name" value="Laminin_G_3"/>
    <property type="match status" value="1"/>
</dbReference>
<dbReference type="Proteomes" id="UP000321353">
    <property type="component" value="Chromosome"/>
</dbReference>
<evidence type="ECO:0000313" key="5">
    <source>
        <dbReference type="EMBL" id="QEF97546.1"/>
    </source>
</evidence>
<proteinExistence type="predicted"/>
<evidence type="ECO:0000256" key="2">
    <source>
        <dbReference type="ARBA" id="ARBA00023157"/>
    </source>
</evidence>
<evidence type="ECO:0000256" key="3">
    <source>
        <dbReference type="SAM" id="MobiDB-lite"/>
    </source>
</evidence>
<protein>
    <submittedName>
        <fullName evidence="5">FecR protein</fullName>
    </submittedName>
</protein>
<keyword evidence="2" id="KW-1015">Disulfide bond</keyword>
<dbReference type="RefSeq" id="WP_147867204.1">
    <property type="nucleotide sequence ID" value="NZ_CP036264.1"/>
</dbReference>
<feature type="region of interest" description="Disordered" evidence="3">
    <location>
        <begin position="57"/>
        <end position="82"/>
    </location>
</feature>
<gene>
    <name evidence="5" type="ORF">Mal15_15860</name>
</gene>
<dbReference type="SUPFAM" id="SSF49899">
    <property type="entry name" value="Concanavalin A-like lectins/glucanases"/>
    <property type="match status" value="1"/>
</dbReference>
<dbReference type="InterPro" id="IPR013320">
    <property type="entry name" value="ConA-like_dom_sf"/>
</dbReference>